<keyword evidence="10 11" id="KW-0998">Cell outer membrane</keyword>
<feature type="chain" id="PRO_5006938716" description="TonB-dependent hemoglobin/transferrin/lactoferrin family receptor" evidence="15">
    <location>
        <begin position="24"/>
        <end position="762"/>
    </location>
</feature>
<keyword evidence="3 11" id="KW-0813">Transport</keyword>
<dbReference type="PROSITE" id="PS52016">
    <property type="entry name" value="TONB_DEPENDENT_REC_3"/>
    <property type="match status" value="1"/>
</dbReference>
<evidence type="ECO:0000256" key="15">
    <source>
        <dbReference type="SAM" id="SignalP"/>
    </source>
</evidence>
<evidence type="ECO:0000256" key="7">
    <source>
        <dbReference type="ARBA" id="ARBA00023077"/>
    </source>
</evidence>
<dbReference type="EMBL" id="LPXH01000038">
    <property type="protein sequence ID" value="KUF38841.1"/>
    <property type="molecule type" value="Genomic_DNA"/>
</dbReference>
<evidence type="ECO:0000256" key="14">
    <source>
        <dbReference type="SAM" id="MobiDB-lite"/>
    </source>
</evidence>
<dbReference type="InterPro" id="IPR039426">
    <property type="entry name" value="TonB-dep_rcpt-like"/>
</dbReference>
<keyword evidence="6 15" id="KW-0732">Signal</keyword>
<evidence type="ECO:0000313" key="18">
    <source>
        <dbReference type="EMBL" id="KUF38841.1"/>
    </source>
</evidence>
<gene>
    <name evidence="18" type="ORF">AS359_08115</name>
</gene>
<evidence type="ECO:0000256" key="13">
    <source>
        <dbReference type="RuleBase" id="RU003357"/>
    </source>
</evidence>
<evidence type="ECO:0000256" key="2">
    <source>
        <dbReference type="ARBA" id="ARBA00009810"/>
    </source>
</evidence>
<feature type="short sequence motif" description="TonB C-terminal box" evidence="12">
    <location>
        <begin position="745"/>
        <end position="762"/>
    </location>
</feature>
<name>A0A0W7YUZ6_9BURK</name>
<dbReference type="InterPro" id="IPR010917">
    <property type="entry name" value="TonB_rcpt_CS"/>
</dbReference>
<feature type="compositionally biased region" description="Basic and acidic residues" evidence="14">
    <location>
        <begin position="330"/>
        <end position="339"/>
    </location>
</feature>
<keyword evidence="4 11" id="KW-1134">Transmembrane beta strand</keyword>
<evidence type="ECO:0000256" key="3">
    <source>
        <dbReference type="ARBA" id="ARBA00022448"/>
    </source>
</evidence>
<dbReference type="InterPro" id="IPR010949">
    <property type="entry name" value="TonB_Hb/transfer/lactofer_rcpt"/>
</dbReference>
<comment type="similarity">
    <text evidence="2 11 13">Belongs to the TonB-dependent receptor family.</text>
</comment>
<feature type="domain" description="TonB-dependent receptor plug" evidence="17">
    <location>
        <begin position="60"/>
        <end position="168"/>
    </location>
</feature>
<dbReference type="GO" id="GO:0044718">
    <property type="term" value="P:siderophore transmembrane transport"/>
    <property type="evidence" value="ECO:0007669"/>
    <property type="project" value="TreeGrafter"/>
</dbReference>
<evidence type="ECO:0000256" key="8">
    <source>
        <dbReference type="ARBA" id="ARBA00023136"/>
    </source>
</evidence>
<dbReference type="PANTHER" id="PTHR30069">
    <property type="entry name" value="TONB-DEPENDENT OUTER MEMBRANE RECEPTOR"/>
    <property type="match status" value="1"/>
</dbReference>
<evidence type="ECO:0000256" key="9">
    <source>
        <dbReference type="ARBA" id="ARBA00023170"/>
    </source>
</evidence>
<evidence type="ECO:0000256" key="1">
    <source>
        <dbReference type="ARBA" id="ARBA00004571"/>
    </source>
</evidence>
<comment type="subcellular location">
    <subcellularLocation>
        <location evidence="1 11">Cell outer membrane</location>
        <topology evidence="1 11">Multi-pass membrane protein</topology>
    </subcellularLocation>
</comment>
<keyword evidence="8 11" id="KW-0472">Membrane</keyword>
<organism evidence="18 19">
    <name type="scientific">Comamonas kerstersii</name>
    <dbReference type="NCBI Taxonomy" id="225992"/>
    <lineage>
        <taxon>Bacteria</taxon>
        <taxon>Pseudomonadati</taxon>
        <taxon>Pseudomonadota</taxon>
        <taxon>Betaproteobacteria</taxon>
        <taxon>Burkholderiales</taxon>
        <taxon>Comamonadaceae</taxon>
        <taxon>Comamonas</taxon>
    </lineage>
</organism>
<keyword evidence="19" id="KW-1185">Reference proteome</keyword>
<evidence type="ECO:0000256" key="5">
    <source>
        <dbReference type="ARBA" id="ARBA00022692"/>
    </source>
</evidence>
<feature type="region of interest" description="Disordered" evidence="14">
    <location>
        <begin position="330"/>
        <end position="355"/>
    </location>
</feature>
<dbReference type="SUPFAM" id="SSF56935">
    <property type="entry name" value="Porins"/>
    <property type="match status" value="1"/>
</dbReference>
<evidence type="ECO:0000259" key="16">
    <source>
        <dbReference type="Pfam" id="PF00593"/>
    </source>
</evidence>
<dbReference type="InterPro" id="IPR011276">
    <property type="entry name" value="TonB_haem/Hb_rcpt"/>
</dbReference>
<dbReference type="CDD" id="cd01347">
    <property type="entry name" value="ligand_gated_channel"/>
    <property type="match status" value="1"/>
</dbReference>
<dbReference type="Pfam" id="PF07715">
    <property type="entry name" value="Plug"/>
    <property type="match status" value="1"/>
</dbReference>
<evidence type="ECO:0000256" key="10">
    <source>
        <dbReference type="ARBA" id="ARBA00023237"/>
    </source>
</evidence>
<accession>A0A0W7YUZ6</accession>
<evidence type="ECO:0000259" key="17">
    <source>
        <dbReference type="Pfam" id="PF07715"/>
    </source>
</evidence>
<dbReference type="NCBIfam" id="TIGR01786">
    <property type="entry name" value="TonB-hemlactrns"/>
    <property type="match status" value="1"/>
</dbReference>
<evidence type="ECO:0000256" key="4">
    <source>
        <dbReference type="ARBA" id="ARBA00022452"/>
    </source>
</evidence>
<dbReference type="GO" id="GO:0015232">
    <property type="term" value="F:heme transmembrane transporter activity"/>
    <property type="evidence" value="ECO:0007669"/>
    <property type="project" value="InterPro"/>
</dbReference>
<dbReference type="Pfam" id="PF00593">
    <property type="entry name" value="TonB_dep_Rec_b-barrel"/>
    <property type="match status" value="1"/>
</dbReference>
<dbReference type="NCBIfam" id="TIGR01785">
    <property type="entry name" value="TonB-hemin"/>
    <property type="match status" value="1"/>
</dbReference>
<keyword evidence="9" id="KW-0675">Receptor</keyword>
<dbReference type="PANTHER" id="PTHR30069:SF29">
    <property type="entry name" value="HEMOGLOBIN AND HEMOGLOBIN-HAPTOGLOBIN-BINDING PROTEIN 1-RELATED"/>
    <property type="match status" value="1"/>
</dbReference>
<dbReference type="AlphaFoldDB" id="A0A0W7YUZ6"/>
<dbReference type="InterPro" id="IPR036942">
    <property type="entry name" value="Beta-barrel_TonB_sf"/>
</dbReference>
<feature type="domain" description="TonB-dependent receptor-like beta-barrel" evidence="16">
    <location>
        <begin position="286"/>
        <end position="722"/>
    </location>
</feature>
<dbReference type="Gene3D" id="2.40.170.20">
    <property type="entry name" value="TonB-dependent receptor, beta-barrel domain"/>
    <property type="match status" value="1"/>
</dbReference>
<proteinExistence type="inferred from homology"/>
<dbReference type="RefSeq" id="WP_058880447.1">
    <property type="nucleotide sequence ID" value="NZ_LPXH01000038.1"/>
</dbReference>
<dbReference type="GO" id="GO:0015344">
    <property type="term" value="F:siderophore uptake transmembrane transporter activity"/>
    <property type="evidence" value="ECO:0007669"/>
    <property type="project" value="TreeGrafter"/>
</dbReference>
<dbReference type="Gene3D" id="2.170.130.10">
    <property type="entry name" value="TonB-dependent receptor, plug domain"/>
    <property type="match status" value="1"/>
</dbReference>
<dbReference type="PROSITE" id="PS01156">
    <property type="entry name" value="TONB_DEPENDENT_REC_2"/>
    <property type="match status" value="1"/>
</dbReference>
<evidence type="ECO:0000256" key="11">
    <source>
        <dbReference type="PROSITE-ProRule" id="PRU01360"/>
    </source>
</evidence>
<evidence type="ECO:0000313" key="19">
    <source>
        <dbReference type="Proteomes" id="UP000053300"/>
    </source>
</evidence>
<dbReference type="GO" id="GO:0009279">
    <property type="term" value="C:cell outer membrane"/>
    <property type="evidence" value="ECO:0007669"/>
    <property type="project" value="UniProtKB-SubCell"/>
</dbReference>
<evidence type="ECO:0000256" key="6">
    <source>
        <dbReference type="ARBA" id="ARBA00022729"/>
    </source>
</evidence>
<protein>
    <recommendedName>
        <fullName evidence="20">TonB-dependent hemoglobin/transferrin/lactoferrin family receptor</fullName>
    </recommendedName>
</protein>
<comment type="caution">
    <text evidence="18">The sequence shown here is derived from an EMBL/GenBank/DDBJ whole genome shotgun (WGS) entry which is preliminary data.</text>
</comment>
<feature type="signal peptide" evidence="15">
    <location>
        <begin position="1"/>
        <end position="23"/>
    </location>
</feature>
<keyword evidence="5 11" id="KW-0812">Transmembrane</keyword>
<dbReference type="InterPro" id="IPR012910">
    <property type="entry name" value="Plug_dom"/>
</dbReference>
<keyword evidence="7 13" id="KW-0798">TonB box</keyword>
<evidence type="ECO:0008006" key="20">
    <source>
        <dbReference type="Google" id="ProtNLM"/>
    </source>
</evidence>
<dbReference type="InterPro" id="IPR037066">
    <property type="entry name" value="Plug_dom_sf"/>
</dbReference>
<reference evidence="18 19" key="1">
    <citation type="submission" date="2015-12" db="EMBL/GenBank/DDBJ databases">
        <title>Complete genome sequence of a multi-drug resistant strain Acidovorax sp. 12322-1.</title>
        <authorList>
            <person name="Ming D."/>
            <person name="Wang M."/>
            <person name="Hu S."/>
            <person name="Zhou Y."/>
            <person name="Jiang T."/>
        </authorList>
    </citation>
    <scope>NUCLEOTIDE SEQUENCE [LARGE SCALE GENOMIC DNA]</scope>
    <source>
        <strain evidence="18 19">12322-1</strain>
    </source>
</reference>
<dbReference type="InterPro" id="IPR000531">
    <property type="entry name" value="Beta-barrel_TonB"/>
</dbReference>
<evidence type="ECO:0000256" key="12">
    <source>
        <dbReference type="PROSITE-ProRule" id="PRU10144"/>
    </source>
</evidence>
<dbReference type="STRING" id="225992.B5M06_13795"/>
<dbReference type="Proteomes" id="UP000053300">
    <property type="component" value="Unassembled WGS sequence"/>
</dbReference>
<sequence>MFRMTALQAAIWGVCASMGVAWAQQAQGQMHTHPGAQDKASASLEAVTITATRRPSAALTTPATVTVIDSQQLQEDLVSDLRTMFRHEPGVAVGRDPRGRGGEAHIEVRGIGSQRLGLMVDGVRQPGGYVAAGANHGQLKLDVRSLSRVEVLKGPASSLYGSDALAGVVLFRTLEPQDFLDDGQHLAGSASAGFDGADDSRWANANLAFRAGAAQNLVSVSSSRGHELQNHPDSALQPDPQDWRMHNVLLKSVLGIDSSQSMTLTAEHFRKENSAYLQSLLGPIAGGTRITRSAADDSSQRDRLGLAYRYTPGGAWFENLSAQIDVQHSRSNEFTDEARQPPGAQPAQLRESTLAHSEKQWSGSLQLDGQHQQGALTHRWVLGADMLYKKLEVRNDALQRTVGSQVVSKIVDGDLYPRKIAPDTTVQNLGVVVQDEIALLHDRLRITPSLRFDTYRITPHPDALFANANVAGSKPVGQSKTAWTPRLGLSYSWLPQQVIYANFVTGFRMPTYDQLNRIGRVPVASFIHDFIPNPNLKPERSRGLELGMRGQFERGSYEVAAFYNRYTDFIQTQMIAFIPPGQSGDARAIRTFQSRNIGEVEIYGIEAKGYLSIGQWLHAKDHWKLLGALQFSVGNDKVTNQPLNSIQPARLVAGLRWDERSRRWGAELTANLVAGKRRVNEALAQTGPTAPVPLKTSGYATADITAYWRLGKQVTLHLAIHNMFNRSYYDWSTVSHLTGNDPRLAAYSAPGRTAAMSLRLDF</sequence>